<name>A0A852SM22_9MICO</name>
<protein>
    <submittedName>
        <fullName evidence="1">Uncharacterized protein</fullName>
    </submittedName>
</protein>
<evidence type="ECO:0000313" key="1">
    <source>
        <dbReference type="EMBL" id="NYD69819.1"/>
    </source>
</evidence>
<comment type="caution">
    <text evidence="1">The sequence shown here is derived from an EMBL/GenBank/DDBJ whole genome shotgun (WGS) entry which is preliminary data.</text>
</comment>
<keyword evidence="2" id="KW-1185">Reference proteome</keyword>
<dbReference type="EMBL" id="JACCBM010000001">
    <property type="protein sequence ID" value="NYD69819.1"/>
    <property type="molecule type" value="Genomic_DNA"/>
</dbReference>
<reference evidence="1 2" key="1">
    <citation type="submission" date="2020-07" db="EMBL/GenBank/DDBJ databases">
        <title>Sequencing the genomes of 1000 actinobacteria strains.</title>
        <authorList>
            <person name="Klenk H.-P."/>
        </authorList>
    </citation>
    <scope>NUCLEOTIDE SEQUENCE [LARGE SCALE GENOMIC DNA]</scope>
    <source>
        <strain evidence="1 2">DSM 26474</strain>
    </source>
</reference>
<organism evidence="1 2">
    <name type="scientific">Herbiconiux flava</name>
    <dbReference type="NCBI Taxonomy" id="881268"/>
    <lineage>
        <taxon>Bacteria</taxon>
        <taxon>Bacillati</taxon>
        <taxon>Actinomycetota</taxon>
        <taxon>Actinomycetes</taxon>
        <taxon>Micrococcales</taxon>
        <taxon>Microbacteriaceae</taxon>
        <taxon>Herbiconiux</taxon>
    </lineage>
</organism>
<dbReference type="AlphaFoldDB" id="A0A852SM22"/>
<dbReference type="Proteomes" id="UP000549913">
    <property type="component" value="Unassembled WGS sequence"/>
</dbReference>
<evidence type="ECO:0000313" key="2">
    <source>
        <dbReference type="Proteomes" id="UP000549913"/>
    </source>
</evidence>
<gene>
    <name evidence="1" type="ORF">BJ984_000977</name>
</gene>
<sequence>MPNSPDPSPRPVRRLAGWRLIVVVFVSVFAVGTSSWAASASWTAAPVTLAGSAAAASVSVTSTVTTPPTGQFAVQVTSPPVTETTHLGAFTYANTGTVPLALTVAATNTNGTLAANIAVTFWSASTAALCGSSVPASGTTSGALTGALTLPAAFASVPAGSSLALCVALRLTTTTAASQGQTVTATFTLTGRVGANWSATAASAITQSVYRVPDPGTVTCTNGTGTSTDPVGTVTLSFPRAVGATSYNVVRASTPGTVIVNAVPPDPNAPTIKVNGSQLGVLSLGSVPILVQAVDGTYGTVSAGSPYTLNVVVLGLLGLRC</sequence>
<dbReference type="RefSeq" id="WP_246306431.1">
    <property type="nucleotide sequence ID" value="NZ_BSEW01000001.1"/>
</dbReference>
<proteinExistence type="predicted"/>
<accession>A0A852SM22</accession>